<dbReference type="NCBIfam" id="NF008671">
    <property type="entry name" value="PRK11675.1"/>
    <property type="match status" value="1"/>
</dbReference>
<dbReference type="PATRIC" id="fig|740709.3.peg.273"/>
<comment type="caution">
    <text evidence="2">The sequence shown here is derived from an EMBL/GenBank/DDBJ whole genome shotgun (WGS) entry which is preliminary data.</text>
</comment>
<dbReference type="InterPro" id="IPR010985">
    <property type="entry name" value="Ribbon_hlx_hlx"/>
</dbReference>
<feature type="domain" description="Ribbon-helix-helix protein CopG" evidence="1">
    <location>
        <begin position="51"/>
        <end position="88"/>
    </location>
</feature>
<protein>
    <submittedName>
        <fullName evidence="2">LexA regulated protein</fullName>
    </submittedName>
</protein>
<dbReference type="eggNOG" id="ENOG5032TX0">
    <property type="taxonomic scope" value="Bacteria"/>
</dbReference>
<dbReference type="GO" id="GO:0006355">
    <property type="term" value="P:regulation of DNA-templated transcription"/>
    <property type="evidence" value="ECO:0007669"/>
    <property type="project" value="InterPro"/>
</dbReference>
<reference evidence="2 3" key="1">
    <citation type="journal article" date="2012" name="J. Bacteriol.">
        <title>Genome Sequence of Idiomarina xiamenensis Type Strain 10-D-4.</title>
        <authorList>
            <person name="Lai Q."/>
            <person name="Wang L."/>
            <person name="Wang W."/>
            <person name="Shao Z."/>
        </authorList>
    </citation>
    <scope>NUCLEOTIDE SEQUENCE [LARGE SCALE GENOMIC DNA]</scope>
    <source>
        <strain evidence="2 3">10-D-4</strain>
    </source>
</reference>
<accession>K2KFR3</accession>
<proteinExistence type="predicted"/>
<dbReference type="InterPro" id="IPR002145">
    <property type="entry name" value="CopG"/>
</dbReference>
<dbReference type="STRING" id="740709.A10D4_01362"/>
<sequence length="104" mass="11842">MAKENNDKVTIDLFVGQAKRGRPRTNPLSREEQLKVNKRRQLRRDRINGLRRIELKVDQALYDALNLHAEQQGVSRSELIESMLRTALPKATCSSSSSNKPGKN</sequence>
<evidence type="ECO:0000259" key="1">
    <source>
        <dbReference type="Pfam" id="PF01402"/>
    </source>
</evidence>
<dbReference type="Pfam" id="PF01402">
    <property type="entry name" value="RHH_1"/>
    <property type="match status" value="1"/>
</dbReference>
<evidence type="ECO:0000313" key="3">
    <source>
        <dbReference type="Proteomes" id="UP000014115"/>
    </source>
</evidence>
<dbReference type="SUPFAM" id="SSF47598">
    <property type="entry name" value="Ribbon-helix-helix"/>
    <property type="match status" value="1"/>
</dbReference>
<dbReference type="AlphaFoldDB" id="K2KFR3"/>
<dbReference type="EMBL" id="AMRG01000002">
    <property type="protein sequence ID" value="EKE86848.1"/>
    <property type="molecule type" value="Genomic_DNA"/>
</dbReference>
<dbReference type="Proteomes" id="UP000014115">
    <property type="component" value="Unassembled WGS sequence"/>
</dbReference>
<name>K2KFR3_9GAMM</name>
<dbReference type="OrthoDB" id="6105869at2"/>
<evidence type="ECO:0000313" key="2">
    <source>
        <dbReference type="EMBL" id="EKE86848.1"/>
    </source>
</evidence>
<dbReference type="RefSeq" id="WP_008487239.1">
    <property type="nucleotide sequence ID" value="NZ_AMRG01000002.1"/>
</dbReference>
<organism evidence="2 3">
    <name type="scientific">Idiomarina xiamenensis 10-D-4</name>
    <dbReference type="NCBI Taxonomy" id="740709"/>
    <lineage>
        <taxon>Bacteria</taxon>
        <taxon>Pseudomonadati</taxon>
        <taxon>Pseudomonadota</taxon>
        <taxon>Gammaproteobacteria</taxon>
        <taxon>Alteromonadales</taxon>
        <taxon>Idiomarinaceae</taxon>
        <taxon>Idiomarina</taxon>
    </lineage>
</organism>
<keyword evidence="3" id="KW-1185">Reference proteome</keyword>
<dbReference type="CDD" id="cd21631">
    <property type="entry name" value="RHH_CopG_NikR-like"/>
    <property type="match status" value="1"/>
</dbReference>
<gene>
    <name evidence="2" type="ORF">A10D4_01362</name>
</gene>